<dbReference type="PANTHER" id="PTHR43350">
    <property type="entry name" value="NAD-DEPENDENT ALCOHOL DEHYDROGENASE"/>
    <property type="match status" value="1"/>
</dbReference>
<comment type="caution">
    <text evidence="7">The sequence shown here is derived from an EMBL/GenBank/DDBJ whole genome shotgun (WGS) entry which is preliminary data.</text>
</comment>
<dbReference type="GO" id="GO:0016491">
    <property type="term" value="F:oxidoreductase activity"/>
    <property type="evidence" value="ECO:0007669"/>
    <property type="project" value="UniProtKB-KW"/>
</dbReference>
<dbReference type="Gene3D" id="3.40.50.720">
    <property type="entry name" value="NAD(P)-binding Rossmann-like Domain"/>
    <property type="match status" value="1"/>
</dbReference>
<proteinExistence type="inferred from homology"/>
<dbReference type="SUPFAM" id="SSF51735">
    <property type="entry name" value="NAD(P)-binding Rossmann-fold domains"/>
    <property type="match status" value="1"/>
</dbReference>
<accession>A0A7V9AD68</accession>
<dbReference type="Gene3D" id="3.90.180.10">
    <property type="entry name" value="Medium-chain alcohol dehydrogenases, catalytic domain"/>
    <property type="match status" value="2"/>
</dbReference>
<evidence type="ECO:0000256" key="2">
    <source>
        <dbReference type="ARBA" id="ARBA00008072"/>
    </source>
</evidence>
<comment type="cofactor">
    <cofactor evidence="1">
        <name>Zn(2+)</name>
        <dbReference type="ChEBI" id="CHEBI:29105"/>
    </cofactor>
</comment>
<dbReference type="AlphaFoldDB" id="A0A7V9AD68"/>
<dbReference type="InterPro" id="IPR011032">
    <property type="entry name" value="GroES-like_sf"/>
</dbReference>
<dbReference type="EMBL" id="JACEFB010000017">
    <property type="protein sequence ID" value="MBA2227708.1"/>
    <property type="molecule type" value="Genomic_DNA"/>
</dbReference>
<evidence type="ECO:0000313" key="7">
    <source>
        <dbReference type="EMBL" id="MBA2227708.1"/>
    </source>
</evidence>
<evidence type="ECO:0000256" key="3">
    <source>
        <dbReference type="ARBA" id="ARBA00022723"/>
    </source>
</evidence>
<keyword evidence="5" id="KW-0560">Oxidoreductase</keyword>
<dbReference type="InterPro" id="IPR036291">
    <property type="entry name" value="NAD(P)-bd_dom_sf"/>
</dbReference>
<keyword evidence="3" id="KW-0479">Metal-binding</keyword>
<reference evidence="7 8" key="1">
    <citation type="submission" date="2020-07" db="EMBL/GenBank/DDBJ databases">
        <title>Thermogemmata thermophila gen. nov., sp. nov., a novel moderate thermophilic planctomycete from a Kamchatka hot spring.</title>
        <authorList>
            <person name="Elcheninov A.G."/>
            <person name="Podosokorskaya O.A."/>
            <person name="Kovaleva O.L."/>
            <person name="Novikov A."/>
            <person name="Bonch-Osmolovskaya E.A."/>
            <person name="Toshchakov S.V."/>
            <person name="Kublanov I.V."/>
        </authorList>
    </citation>
    <scope>NUCLEOTIDE SEQUENCE [LARGE SCALE GENOMIC DNA]</scope>
    <source>
        <strain evidence="7 8">2918</strain>
    </source>
</reference>
<name>A0A7V9AD68_9BACT</name>
<dbReference type="Proteomes" id="UP000542342">
    <property type="component" value="Unassembled WGS sequence"/>
</dbReference>
<dbReference type="InterPro" id="IPR013149">
    <property type="entry name" value="ADH-like_C"/>
</dbReference>
<gene>
    <name evidence="7" type="ORF">H0921_16235</name>
</gene>
<protein>
    <submittedName>
        <fullName evidence="7">Zinc-binding alcohol dehydrogenase</fullName>
    </submittedName>
</protein>
<dbReference type="SUPFAM" id="SSF50129">
    <property type="entry name" value="GroES-like"/>
    <property type="match status" value="1"/>
</dbReference>
<dbReference type="GO" id="GO:0046872">
    <property type="term" value="F:metal ion binding"/>
    <property type="evidence" value="ECO:0007669"/>
    <property type="project" value="UniProtKB-KW"/>
</dbReference>
<organism evidence="7 8">
    <name type="scientific">Thermogemmata fonticola</name>
    <dbReference type="NCBI Taxonomy" id="2755323"/>
    <lineage>
        <taxon>Bacteria</taxon>
        <taxon>Pseudomonadati</taxon>
        <taxon>Planctomycetota</taxon>
        <taxon>Planctomycetia</taxon>
        <taxon>Gemmatales</taxon>
        <taxon>Gemmataceae</taxon>
        <taxon>Thermogemmata</taxon>
    </lineage>
</organism>
<evidence type="ECO:0000256" key="4">
    <source>
        <dbReference type="ARBA" id="ARBA00022833"/>
    </source>
</evidence>
<feature type="domain" description="Alcohol dehydrogenase-like C-terminal" evidence="6">
    <location>
        <begin position="159"/>
        <end position="275"/>
    </location>
</feature>
<keyword evidence="4" id="KW-0862">Zinc</keyword>
<dbReference type="CDD" id="cd08255">
    <property type="entry name" value="2-desacetyl-2-hydroxyethyl_bacteriochlorophyllide_like"/>
    <property type="match status" value="1"/>
</dbReference>
<dbReference type="Pfam" id="PF00107">
    <property type="entry name" value="ADH_zinc_N"/>
    <property type="match status" value="1"/>
</dbReference>
<evidence type="ECO:0000256" key="1">
    <source>
        <dbReference type="ARBA" id="ARBA00001947"/>
    </source>
</evidence>
<evidence type="ECO:0000313" key="8">
    <source>
        <dbReference type="Proteomes" id="UP000542342"/>
    </source>
</evidence>
<dbReference type="RefSeq" id="WP_194539569.1">
    <property type="nucleotide sequence ID" value="NZ_JACEFB010000017.1"/>
</dbReference>
<sequence>MVRARQVVIVSAGHVEVREVELPDPEPNQILVAAEYSAISAGTELAVYTGTHQWLKDPAMKEWKFPFRSGYSAAGRVLKVGRDFPGGFREGDRVSFPGNHASAELLTLGQERCRVWRLPEGLSSELAACACIARYGLGAAIRVGITLARSVAVLGLGIIGQFALRCFLAAGAAPVIGIDTVQRRREAAQAAGADHVIDPNAGDLRQQVQAVLGTRGAEIVVDATGVPAAVPTAMSLACDGGQVVIVGSPRGVASNVNFYDDLHRRYLEVTGAHGNMLFEPAHTRIPGHWDIDKAQNWLLHHLACRRLNLEGLITHVVTPEEVGQAYEGLLHDKEHYLGVLVKWV</sequence>
<keyword evidence="8" id="KW-1185">Reference proteome</keyword>
<dbReference type="PANTHER" id="PTHR43350:SF19">
    <property type="entry name" value="D-GULOSIDE 3-DEHYDROGENASE"/>
    <property type="match status" value="1"/>
</dbReference>
<evidence type="ECO:0000259" key="6">
    <source>
        <dbReference type="Pfam" id="PF00107"/>
    </source>
</evidence>
<evidence type="ECO:0000256" key="5">
    <source>
        <dbReference type="ARBA" id="ARBA00023002"/>
    </source>
</evidence>
<comment type="similarity">
    <text evidence="2">Belongs to the zinc-containing alcohol dehydrogenase family.</text>
</comment>